<feature type="transmembrane region" description="Helical" evidence="1">
    <location>
        <begin position="41"/>
        <end position="62"/>
    </location>
</feature>
<dbReference type="PANTHER" id="PTHR46333:SF2">
    <property type="entry name" value="CYTOKINESIS PROTEIN 3"/>
    <property type="match status" value="1"/>
</dbReference>
<feature type="transmembrane region" description="Helical" evidence="1">
    <location>
        <begin position="152"/>
        <end position="175"/>
    </location>
</feature>
<protein>
    <submittedName>
        <fullName evidence="3">Transglutaminase domain-containing protein</fullName>
    </submittedName>
</protein>
<keyword evidence="1" id="KW-0472">Membrane</keyword>
<dbReference type="Gene3D" id="3.10.620.30">
    <property type="match status" value="1"/>
</dbReference>
<sequence>MNGMEELFDRNLVTWLLLAMVAFSMYRGFRCGASGSVKQLVFFLISAVISVAAIALAALLAAKASPHVQMWLVDRNLSNPGPEASAWSQFGYTALAGLRDLPLLRFAALFLVVHSIVRALTGIVTKAFASVVSVPFAVVPSGGAVGKSAGGLIGATLGAGRALLLTAVLFAYCAIFPSAPMSDYIQQSGLYREVAAQVIRPATGGLLNERLPVFAKAVSGELGELWQKRYDVIDANLPEDIAAAAVEVTKDAAGEEAKAKALYDWVGSRIVYDDDKASLYVENGVWREQNPEATFRTRKGVCIDYARLYAAMARAAGLEVHVVTGLGYDGRGGYGSHAWNEVRIGERWAPLDCTWANTGNWFDTPSFADTHIKQGGLTA</sequence>
<evidence type="ECO:0000256" key="1">
    <source>
        <dbReference type="SAM" id="Phobius"/>
    </source>
</evidence>
<dbReference type="Proteomes" id="UP001596113">
    <property type="component" value="Unassembled WGS sequence"/>
</dbReference>
<dbReference type="SMART" id="SM00460">
    <property type="entry name" value="TGc"/>
    <property type="match status" value="1"/>
</dbReference>
<dbReference type="RefSeq" id="WP_378137001.1">
    <property type="nucleotide sequence ID" value="NZ_JBHSMI010000029.1"/>
</dbReference>
<keyword evidence="4" id="KW-1185">Reference proteome</keyword>
<comment type="caution">
    <text evidence="3">The sequence shown here is derived from an EMBL/GenBank/DDBJ whole genome shotgun (WGS) entry which is preliminary data.</text>
</comment>
<dbReference type="Pfam" id="PF01841">
    <property type="entry name" value="Transglut_core"/>
    <property type="match status" value="1"/>
</dbReference>
<keyword evidence="1" id="KW-0812">Transmembrane</keyword>
<evidence type="ECO:0000313" key="3">
    <source>
        <dbReference type="EMBL" id="MFC5405619.1"/>
    </source>
</evidence>
<dbReference type="EMBL" id="JBHSMI010000029">
    <property type="protein sequence ID" value="MFC5405619.1"/>
    <property type="molecule type" value="Genomic_DNA"/>
</dbReference>
<accession>A0ABW0HYF4</accession>
<reference evidence="4" key="1">
    <citation type="journal article" date="2019" name="Int. J. Syst. Evol. Microbiol.">
        <title>The Global Catalogue of Microorganisms (GCM) 10K type strain sequencing project: providing services to taxonomists for standard genome sequencing and annotation.</title>
        <authorList>
            <consortium name="The Broad Institute Genomics Platform"/>
            <consortium name="The Broad Institute Genome Sequencing Center for Infectious Disease"/>
            <person name="Wu L."/>
            <person name="Ma J."/>
        </authorList>
    </citation>
    <scope>NUCLEOTIDE SEQUENCE [LARGE SCALE GENOMIC DNA]</scope>
    <source>
        <strain evidence="4">CGMCC 1.18575</strain>
    </source>
</reference>
<dbReference type="InterPro" id="IPR002931">
    <property type="entry name" value="Transglutaminase-like"/>
</dbReference>
<name>A0ABW0HYF4_9BACL</name>
<dbReference type="InterPro" id="IPR038765">
    <property type="entry name" value="Papain-like_cys_pep_sf"/>
</dbReference>
<feature type="transmembrane region" description="Helical" evidence="1">
    <location>
        <begin position="127"/>
        <end position="146"/>
    </location>
</feature>
<dbReference type="PANTHER" id="PTHR46333">
    <property type="entry name" value="CYTOKINESIS PROTEIN 3"/>
    <property type="match status" value="1"/>
</dbReference>
<organism evidence="3 4">
    <name type="scientific">Cohnella soli</name>
    <dbReference type="NCBI Taxonomy" id="425005"/>
    <lineage>
        <taxon>Bacteria</taxon>
        <taxon>Bacillati</taxon>
        <taxon>Bacillota</taxon>
        <taxon>Bacilli</taxon>
        <taxon>Bacillales</taxon>
        <taxon>Paenibacillaceae</taxon>
        <taxon>Cohnella</taxon>
    </lineage>
</organism>
<evidence type="ECO:0000259" key="2">
    <source>
        <dbReference type="SMART" id="SM00460"/>
    </source>
</evidence>
<feature type="domain" description="Transglutaminase-like" evidence="2">
    <location>
        <begin position="294"/>
        <end position="355"/>
    </location>
</feature>
<proteinExistence type="predicted"/>
<gene>
    <name evidence="3" type="ORF">ACFPOF_22980</name>
</gene>
<keyword evidence="1" id="KW-1133">Transmembrane helix</keyword>
<feature type="transmembrane region" description="Helical" evidence="1">
    <location>
        <begin position="12"/>
        <end position="29"/>
    </location>
</feature>
<evidence type="ECO:0000313" key="4">
    <source>
        <dbReference type="Proteomes" id="UP001596113"/>
    </source>
</evidence>
<dbReference type="SUPFAM" id="SSF54001">
    <property type="entry name" value="Cysteine proteinases"/>
    <property type="match status" value="1"/>
</dbReference>
<dbReference type="InterPro" id="IPR052557">
    <property type="entry name" value="CAP/Cytokinesis_protein"/>
</dbReference>